<dbReference type="EMBL" id="JBAWSY010000003">
    <property type="protein sequence ID" value="MEI4769372.1"/>
    <property type="molecule type" value="Genomic_DNA"/>
</dbReference>
<reference evidence="1 2" key="1">
    <citation type="submission" date="2024-01" db="EMBL/GenBank/DDBJ databases">
        <title>Seven novel Bacillus-like species.</title>
        <authorList>
            <person name="Liu G."/>
        </authorList>
    </citation>
    <scope>NUCLEOTIDE SEQUENCE [LARGE SCALE GENOMIC DNA]</scope>
    <source>
        <strain evidence="1 2">FJAT-51614</strain>
    </source>
</reference>
<keyword evidence="2" id="KW-1185">Reference proteome</keyword>
<dbReference type="Proteomes" id="UP001364890">
    <property type="component" value="Unassembled WGS sequence"/>
</dbReference>
<organism evidence="1 2">
    <name type="scientific">Psychrobacillus mangrovi</name>
    <dbReference type="NCBI Taxonomy" id="3117745"/>
    <lineage>
        <taxon>Bacteria</taxon>
        <taxon>Bacillati</taxon>
        <taxon>Bacillota</taxon>
        <taxon>Bacilli</taxon>
        <taxon>Bacillales</taxon>
        <taxon>Bacillaceae</taxon>
        <taxon>Psychrobacillus</taxon>
    </lineage>
</organism>
<name>A0ABU8F2Y9_9BACI</name>
<proteinExistence type="predicted"/>
<sequence>MDTITNYVDLCRKIDTIEMHLQQINVDLELWYGRNKLSFTVGESQDIVHTTQVGNIQDLRNKKIRLLKMHDFYLEIKREKEKNKTMLKGLNYQISRMKYKENKSYKQIADELNRHIQN</sequence>
<evidence type="ECO:0000313" key="2">
    <source>
        <dbReference type="Proteomes" id="UP001364890"/>
    </source>
</evidence>
<evidence type="ECO:0000313" key="1">
    <source>
        <dbReference type="EMBL" id="MEI4769372.1"/>
    </source>
</evidence>
<comment type="caution">
    <text evidence="1">The sequence shown here is derived from an EMBL/GenBank/DDBJ whole genome shotgun (WGS) entry which is preliminary data.</text>
</comment>
<gene>
    <name evidence="1" type="ORF">WAX74_06900</name>
</gene>
<dbReference type="RefSeq" id="WP_336496928.1">
    <property type="nucleotide sequence ID" value="NZ_JBAWSY010000003.1"/>
</dbReference>
<accession>A0ABU8F2Y9</accession>
<evidence type="ECO:0008006" key="3">
    <source>
        <dbReference type="Google" id="ProtNLM"/>
    </source>
</evidence>
<protein>
    <recommendedName>
        <fullName evidence="3">Phage protein</fullName>
    </recommendedName>
</protein>